<sequence>MRLPGPFSMLRLSLGLAVAVSVMGGASQQAPSAAALVGRSASNTSNSDCSRECMTTIVTQILDSIVAHDPRTLPMATVYRATENSHPAALGMMTLWRTVTKAGPPSLLAIDTTIGTAHFALDISEGNDATESVLRGRVKVVDQQITELELFINRYRGDHGFSFSAAELPTNYKALMSPPANRTKASRATLEALSEALFATSSNFSVSIGDDCQFTEIGWKVVDPGTYGNGSTDPLGCSWPSGHPTDTNARVGLVIDEELGFVVTSGIVPGKVYPYGPYGNLSAFIPNTLSAPQEVQEAYFEEMKALGTVPLLSPTGATGDTLEVLQYYNDELQAMQINVYLSGPNMTSPWL</sequence>
<name>A0A1L7XJC6_9HELO</name>
<accession>A0A1L7XJC6</accession>
<reference evidence="2 3" key="1">
    <citation type="submission" date="2016-03" db="EMBL/GenBank/DDBJ databases">
        <authorList>
            <person name="Ploux O."/>
        </authorList>
    </citation>
    <scope>NUCLEOTIDE SEQUENCE [LARGE SCALE GENOMIC DNA]</scope>
    <source>
        <strain evidence="2 3">UAMH 11012</strain>
    </source>
</reference>
<dbReference type="AlphaFoldDB" id="A0A1L7XJC6"/>
<proteinExistence type="predicted"/>
<feature type="chain" id="PRO_5012769749" evidence="1">
    <location>
        <begin position="20"/>
        <end position="351"/>
    </location>
</feature>
<keyword evidence="3" id="KW-1185">Reference proteome</keyword>
<evidence type="ECO:0000313" key="3">
    <source>
        <dbReference type="Proteomes" id="UP000184330"/>
    </source>
</evidence>
<organism evidence="2 3">
    <name type="scientific">Phialocephala subalpina</name>
    <dbReference type="NCBI Taxonomy" id="576137"/>
    <lineage>
        <taxon>Eukaryota</taxon>
        <taxon>Fungi</taxon>
        <taxon>Dikarya</taxon>
        <taxon>Ascomycota</taxon>
        <taxon>Pezizomycotina</taxon>
        <taxon>Leotiomycetes</taxon>
        <taxon>Helotiales</taxon>
        <taxon>Mollisiaceae</taxon>
        <taxon>Phialocephala</taxon>
        <taxon>Phialocephala fortinii species complex</taxon>
    </lineage>
</organism>
<dbReference type="EMBL" id="FJOG01000029">
    <property type="protein sequence ID" value="CZR65141.1"/>
    <property type="molecule type" value="Genomic_DNA"/>
</dbReference>
<keyword evidence="1" id="KW-0732">Signal</keyword>
<feature type="signal peptide" evidence="1">
    <location>
        <begin position="1"/>
        <end position="19"/>
    </location>
</feature>
<gene>
    <name evidence="2" type="ORF">PAC_15041</name>
</gene>
<evidence type="ECO:0000256" key="1">
    <source>
        <dbReference type="SAM" id="SignalP"/>
    </source>
</evidence>
<evidence type="ECO:0000313" key="2">
    <source>
        <dbReference type="EMBL" id="CZR65141.1"/>
    </source>
</evidence>
<dbReference type="Proteomes" id="UP000184330">
    <property type="component" value="Unassembled WGS sequence"/>
</dbReference>
<dbReference type="OrthoDB" id="5229624at2759"/>
<protein>
    <submittedName>
        <fullName evidence="2">Uncharacterized protein</fullName>
    </submittedName>
</protein>